<gene>
    <name evidence="2" type="ORF">Ldro_0523</name>
</gene>
<dbReference type="PATRIC" id="fig|1212489.4.peg.540"/>
<name>A0A0W0TC90_9GAMM</name>
<dbReference type="Pfam" id="PF01814">
    <property type="entry name" value="Hemerythrin"/>
    <property type="match status" value="1"/>
</dbReference>
<dbReference type="STRING" id="1212489.Ldro_0523"/>
<dbReference type="InterPro" id="IPR012312">
    <property type="entry name" value="Hemerythrin-like"/>
</dbReference>
<dbReference type="RefSeq" id="WP_058494873.1">
    <property type="nucleotide sequence ID" value="NZ_CAAAIU010000003.1"/>
</dbReference>
<dbReference type="OrthoDB" id="9793637at2"/>
<proteinExistence type="predicted"/>
<dbReference type="PANTHER" id="PTHR35585:SF1">
    <property type="entry name" value="HHE DOMAIN PROTEIN (AFU_ORTHOLOGUE AFUA_4G00730)"/>
    <property type="match status" value="1"/>
</dbReference>
<sequence length="145" mass="17599">MNAIEFLLKEHNKVEKQLIEICDKSHREKTKKKMFDALSQDLIRHEIMEEKLWYPHFKNNKKIDDTIKHLMSQEHFAEIAIKKFEKVKTESEWNKKFLKFKKNVMHHASEEELKLFPTVEKILTEEELLAIGKEMQKFKNEYDSH</sequence>
<dbReference type="EMBL" id="LNXY01000003">
    <property type="protein sequence ID" value="KTC93152.1"/>
    <property type="molecule type" value="Genomic_DNA"/>
</dbReference>
<feature type="domain" description="Hemerythrin-like" evidence="1">
    <location>
        <begin position="3"/>
        <end position="118"/>
    </location>
</feature>
<accession>A0A0W0TC90</accession>
<evidence type="ECO:0000313" key="3">
    <source>
        <dbReference type="Proteomes" id="UP000054736"/>
    </source>
</evidence>
<protein>
    <recommendedName>
        <fullName evidence="1">Hemerythrin-like domain-containing protein</fullName>
    </recommendedName>
</protein>
<dbReference type="PANTHER" id="PTHR35585">
    <property type="entry name" value="HHE DOMAIN PROTEIN (AFU_ORTHOLOGUE AFUA_4G00730)"/>
    <property type="match status" value="1"/>
</dbReference>
<comment type="caution">
    <text evidence="2">The sequence shown here is derived from an EMBL/GenBank/DDBJ whole genome shotgun (WGS) entry which is preliminary data.</text>
</comment>
<dbReference type="Gene3D" id="1.20.120.520">
    <property type="entry name" value="nmb1532 protein domain like"/>
    <property type="match status" value="1"/>
</dbReference>
<dbReference type="Proteomes" id="UP000054736">
    <property type="component" value="Unassembled WGS sequence"/>
</dbReference>
<dbReference type="AlphaFoldDB" id="A0A0W0TC90"/>
<organism evidence="2 3">
    <name type="scientific">Legionella drozanskii LLAP-1</name>
    <dbReference type="NCBI Taxonomy" id="1212489"/>
    <lineage>
        <taxon>Bacteria</taxon>
        <taxon>Pseudomonadati</taxon>
        <taxon>Pseudomonadota</taxon>
        <taxon>Gammaproteobacteria</taxon>
        <taxon>Legionellales</taxon>
        <taxon>Legionellaceae</taxon>
        <taxon>Legionella</taxon>
    </lineage>
</organism>
<evidence type="ECO:0000313" key="2">
    <source>
        <dbReference type="EMBL" id="KTC93152.1"/>
    </source>
</evidence>
<keyword evidence="3" id="KW-1185">Reference proteome</keyword>
<evidence type="ECO:0000259" key="1">
    <source>
        <dbReference type="Pfam" id="PF01814"/>
    </source>
</evidence>
<reference evidence="2 3" key="1">
    <citation type="submission" date="2015-11" db="EMBL/GenBank/DDBJ databases">
        <title>Genomic analysis of 38 Legionella species identifies large and diverse effector repertoires.</title>
        <authorList>
            <person name="Burstein D."/>
            <person name="Amaro F."/>
            <person name="Zusman T."/>
            <person name="Lifshitz Z."/>
            <person name="Cohen O."/>
            <person name="Gilbert J.A."/>
            <person name="Pupko T."/>
            <person name="Shuman H.A."/>
            <person name="Segal G."/>
        </authorList>
    </citation>
    <scope>NUCLEOTIDE SEQUENCE [LARGE SCALE GENOMIC DNA]</scope>
    <source>
        <strain evidence="2 3">ATCC 700990</strain>
    </source>
</reference>